<name>A0A3M2M8Z9_9ACTN</name>
<evidence type="ECO:0000256" key="1">
    <source>
        <dbReference type="SAM" id="MobiDB-lite"/>
    </source>
</evidence>
<comment type="caution">
    <text evidence="2">The sequence shown here is derived from an EMBL/GenBank/DDBJ whole genome shotgun (WGS) entry which is preliminary data.</text>
</comment>
<dbReference type="Gene3D" id="1.10.10.10">
    <property type="entry name" value="Winged helix-like DNA-binding domain superfamily/Winged helix DNA-binding domain"/>
    <property type="match status" value="1"/>
</dbReference>
<organism evidence="2 3">
    <name type="scientific">Actinomadura harenae</name>
    <dbReference type="NCBI Taxonomy" id="2483351"/>
    <lineage>
        <taxon>Bacteria</taxon>
        <taxon>Bacillati</taxon>
        <taxon>Actinomycetota</taxon>
        <taxon>Actinomycetes</taxon>
        <taxon>Streptosporangiales</taxon>
        <taxon>Thermomonosporaceae</taxon>
        <taxon>Actinomadura</taxon>
    </lineage>
</organism>
<dbReference type="EMBL" id="RFFG01000011">
    <property type="protein sequence ID" value="RMI45941.1"/>
    <property type="molecule type" value="Genomic_DNA"/>
</dbReference>
<dbReference type="InterPro" id="IPR036388">
    <property type="entry name" value="WH-like_DNA-bd_sf"/>
</dbReference>
<evidence type="ECO:0000313" key="3">
    <source>
        <dbReference type="Proteomes" id="UP000282674"/>
    </source>
</evidence>
<gene>
    <name evidence="2" type="ORF">EBO15_08490</name>
</gene>
<evidence type="ECO:0000313" key="2">
    <source>
        <dbReference type="EMBL" id="RMI45941.1"/>
    </source>
</evidence>
<dbReference type="InterPro" id="IPR036390">
    <property type="entry name" value="WH_DNA-bd_sf"/>
</dbReference>
<feature type="region of interest" description="Disordered" evidence="1">
    <location>
        <begin position="187"/>
        <end position="222"/>
    </location>
</feature>
<accession>A0A3M2M8Z9</accession>
<dbReference type="AlphaFoldDB" id="A0A3M2M8Z9"/>
<sequence>MATTSATTPAMGTSGGRLAEAERLLETLEHAKTIEEGHFGALGMLITDASLCADEPALTALKDGLQWLCRTHYLDVPALDPDRREERGRVLGLIDVAHWALRRMPSGLQLGLRPGGHAARFLVAVAARPGRSNRELAAELGTDDTEISRVGRRLLAAGVVWRRKEWRSNLWDITPRGRAYLDEIGLLPAPADGDAPAPAPAPSGPSRRGVDPDPAPTPRRRP</sequence>
<dbReference type="RefSeq" id="WP_122193774.1">
    <property type="nucleotide sequence ID" value="NZ_JBHSKC010000010.1"/>
</dbReference>
<protein>
    <submittedName>
        <fullName evidence="2">MarR family transcriptional regulator</fullName>
    </submittedName>
</protein>
<reference evidence="2 3" key="1">
    <citation type="submission" date="2018-10" db="EMBL/GenBank/DDBJ databases">
        <title>Isolation from soil.</title>
        <authorList>
            <person name="Hu J."/>
        </authorList>
    </citation>
    <scope>NUCLEOTIDE SEQUENCE [LARGE SCALE GENOMIC DNA]</scope>
    <source>
        <strain evidence="2 3">NEAU-Ht49</strain>
    </source>
</reference>
<dbReference type="SUPFAM" id="SSF46785">
    <property type="entry name" value="Winged helix' DNA-binding domain"/>
    <property type="match status" value="1"/>
</dbReference>
<dbReference type="Proteomes" id="UP000282674">
    <property type="component" value="Unassembled WGS sequence"/>
</dbReference>
<proteinExistence type="predicted"/>
<dbReference type="OrthoDB" id="3475002at2"/>
<feature type="compositionally biased region" description="Pro residues" evidence="1">
    <location>
        <begin position="213"/>
        <end position="222"/>
    </location>
</feature>
<keyword evidence="3" id="KW-1185">Reference proteome</keyword>